<accession>A0A839EIG5</accession>
<evidence type="ECO:0000256" key="1">
    <source>
        <dbReference type="SAM" id="Phobius"/>
    </source>
</evidence>
<organism evidence="2 3">
    <name type="scientific">Microcella alkalica</name>
    <dbReference type="NCBI Taxonomy" id="355930"/>
    <lineage>
        <taxon>Bacteria</taxon>
        <taxon>Bacillati</taxon>
        <taxon>Actinomycetota</taxon>
        <taxon>Actinomycetes</taxon>
        <taxon>Micrococcales</taxon>
        <taxon>Microbacteriaceae</taxon>
        <taxon>Microcella</taxon>
    </lineage>
</organism>
<name>A0A839EIG5_9MICO</name>
<keyword evidence="1" id="KW-0812">Transmembrane</keyword>
<dbReference type="Proteomes" id="UP000585905">
    <property type="component" value="Unassembled WGS sequence"/>
</dbReference>
<proteinExistence type="predicted"/>
<evidence type="ECO:0000313" key="2">
    <source>
        <dbReference type="EMBL" id="MBA8849075.1"/>
    </source>
</evidence>
<keyword evidence="1" id="KW-0472">Membrane</keyword>
<dbReference type="AlphaFoldDB" id="A0A839EIG5"/>
<keyword evidence="3" id="KW-1185">Reference proteome</keyword>
<gene>
    <name evidence="2" type="ORF">FHX53_002692</name>
</gene>
<dbReference type="RefSeq" id="WP_182491892.1">
    <property type="nucleotide sequence ID" value="NZ_BAAAOV010000008.1"/>
</dbReference>
<keyword evidence="1" id="KW-1133">Transmembrane helix</keyword>
<feature type="transmembrane region" description="Helical" evidence="1">
    <location>
        <begin position="57"/>
        <end position="77"/>
    </location>
</feature>
<protein>
    <submittedName>
        <fullName evidence="2">Uncharacterized protein</fullName>
    </submittedName>
</protein>
<sequence>MTTDTPSGASAWGADAEPLRPRVSTIIWGVILVGIAALALLSELGRLDELPNGSVPIILVAGIGGLLVVGAIIGAATSGPRGESRASGATGHR</sequence>
<comment type="caution">
    <text evidence="2">The sequence shown here is derived from an EMBL/GenBank/DDBJ whole genome shotgun (WGS) entry which is preliminary data.</text>
</comment>
<dbReference type="EMBL" id="JACGWX010000012">
    <property type="protein sequence ID" value="MBA8849075.1"/>
    <property type="molecule type" value="Genomic_DNA"/>
</dbReference>
<reference evidence="2 3" key="1">
    <citation type="submission" date="2020-07" db="EMBL/GenBank/DDBJ databases">
        <title>Sequencing the genomes of 1000 actinobacteria strains.</title>
        <authorList>
            <person name="Klenk H.-P."/>
        </authorList>
    </citation>
    <scope>NUCLEOTIDE SEQUENCE [LARGE SCALE GENOMIC DNA]</scope>
    <source>
        <strain evidence="2 3">DSM 19663</strain>
    </source>
</reference>
<feature type="transmembrane region" description="Helical" evidence="1">
    <location>
        <begin position="26"/>
        <end position="45"/>
    </location>
</feature>
<evidence type="ECO:0000313" key="3">
    <source>
        <dbReference type="Proteomes" id="UP000585905"/>
    </source>
</evidence>